<dbReference type="GO" id="GO:0005886">
    <property type="term" value="C:plasma membrane"/>
    <property type="evidence" value="ECO:0007669"/>
    <property type="project" value="UniProtKB-SubCell"/>
</dbReference>
<keyword evidence="7 9" id="KW-0472">Membrane</keyword>
<evidence type="ECO:0000256" key="2">
    <source>
        <dbReference type="ARBA" id="ARBA00022448"/>
    </source>
</evidence>
<protein>
    <recommendedName>
        <fullName evidence="12">Bestrophin</fullName>
    </recommendedName>
</protein>
<feature type="transmembrane region" description="Helical" evidence="9">
    <location>
        <begin position="223"/>
        <end position="256"/>
    </location>
</feature>
<evidence type="ECO:0000256" key="7">
    <source>
        <dbReference type="ARBA" id="ARBA00023136"/>
    </source>
</evidence>
<dbReference type="PANTHER" id="PTHR33281">
    <property type="entry name" value="UPF0187 PROTEIN YNEE"/>
    <property type="match status" value="1"/>
</dbReference>
<evidence type="ECO:0000313" key="10">
    <source>
        <dbReference type="EMBL" id="RAV98606.1"/>
    </source>
</evidence>
<dbReference type="Pfam" id="PF25539">
    <property type="entry name" value="Bestrophin_2"/>
    <property type="match status" value="1"/>
</dbReference>
<evidence type="ECO:0000256" key="5">
    <source>
        <dbReference type="ARBA" id="ARBA00022989"/>
    </source>
</evidence>
<keyword evidence="11" id="KW-1185">Reference proteome</keyword>
<feature type="transmembrane region" description="Helical" evidence="9">
    <location>
        <begin position="21"/>
        <end position="44"/>
    </location>
</feature>
<comment type="caution">
    <text evidence="10">The sequence shown here is derived from an EMBL/GenBank/DDBJ whole genome shotgun (WGS) entry which is preliminary data.</text>
</comment>
<dbReference type="OrthoDB" id="445589at2"/>
<dbReference type="EMBL" id="QMFY01000016">
    <property type="protein sequence ID" value="RAV98606.1"/>
    <property type="molecule type" value="Genomic_DNA"/>
</dbReference>
<evidence type="ECO:0000256" key="8">
    <source>
        <dbReference type="ARBA" id="ARBA00034708"/>
    </source>
</evidence>
<accession>A0A364XX92</accession>
<gene>
    <name evidence="10" type="ORF">DQQ10_23005</name>
</gene>
<comment type="subcellular location">
    <subcellularLocation>
        <location evidence="1">Cell membrane</location>
        <topology evidence="1">Multi-pass membrane protein</topology>
    </subcellularLocation>
</comment>
<feature type="transmembrane region" description="Helical" evidence="9">
    <location>
        <begin position="56"/>
        <end position="74"/>
    </location>
</feature>
<evidence type="ECO:0000256" key="6">
    <source>
        <dbReference type="ARBA" id="ARBA00023065"/>
    </source>
</evidence>
<keyword evidence="5 9" id="KW-1133">Transmembrane helix</keyword>
<keyword evidence="6" id="KW-0406">Ion transport</keyword>
<keyword evidence="2" id="KW-0813">Transport</keyword>
<dbReference type="GO" id="GO:0005254">
    <property type="term" value="F:chloride channel activity"/>
    <property type="evidence" value="ECO:0007669"/>
    <property type="project" value="InterPro"/>
</dbReference>
<dbReference type="InterPro" id="IPR044669">
    <property type="entry name" value="YneE/VCCN1/2-like"/>
</dbReference>
<dbReference type="PANTHER" id="PTHR33281:SF19">
    <property type="entry name" value="VOLTAGE-DEPENDENT ANION CHANNEL-FORMING PROTEIN YNEE"/>
    <property type="match status" value="1"/>
</dbReference>
<evidence type="ECO:0000256" key="4">
    <source>
        <dbReference type="ARBA" id="ARBA00022692"/>
    </source>
</evidence>
<evidence type="ECO:0000256" key="9">
    <source>
        <dbReference type="SAM" id="Phobius"/>
    </source>
</evidence>
<dbReference type="RefSeq" id="WP_112749282.1">
    <property type="nucleotide sequence ID" value="NZ_QMFY01000016.1"/>
</dbReference>
<reference evidence="10 11" key="1">
    <citation type="submission" date="2018-06" db="EMBL/GenBank/DDBJ databases">
        <title>Chryseolinea flavus sp. nov., a member of the phylum Bacteroidetes isolated from soil.</title>
        <authorList>
            <person name="Li Y."/>
            <person name="Wang J."/>
        </authorList>
    </citation>
    <scope>NUCLEOTIDE SEQUENCE [LARGE SCALE GENOMIC DNA]</scope>
    <source>
        <strain evidence="10 11">SDU1-6</strain>
    </source>
</reference>
<comment type="similarity">
    <text evidence="8">Belongs to the anion channel-forming bestrophin (TC 1.A.46) family.</text>
</comment>
<evidence type="ECO:0000256" key="3">
    <source>
        <dbReference type="ARBA" id="ARBA00022475"/>
    </source>
</evidence>
<evidence type="ECO:0000256" key="1">
    <source>
        <dbReference type="ARBA" id="ARBA00004651"/>
    </source>
</evidence>
<keyword evidence="3" id="KW-1003">Cell membrane</keyword>
<organism evidence="10 11">
    <name type="scientific">Pseudochryseolinea flava</name>
    <dbReference type="NCBI Taxonomy" id="2059302"/>
    <lineage>
        <taxon>Bacteria</taxon>
        <taxon>Pseudomonadati</taxon>
        <taxon>Bacteroidota</taxon>
        <taxon>Cytophagia</taxon>
        <taxon>Cytophagales</taxon>
        <taxon>Fulvivirgaceae</taxon>
        <taxon>Pseudochryseolinea</taxon>
    </lineage>
</organism>
<evidence type="ECO:0000313" key="11">
    <source>
        <dbReference type="Proteomes" id="UP000251889"/>
    </source>
</evidence>
<name>A0A364XX92_9BACT</name>
<dbReference type="AlphaFoldDB" id="A0A364XX92"/>
<evidence type="ECO:0008006" key="12">
    <source>
        <dbReference type="Google" id="ProtNLM"/>
    </source>
</evidence>
<dbReference type="Proteomes" id="UP000251889">
    <property type="component" value="Unassembled WGS sequence"/>
</dbReference>
<proteinExistence type="inferred from homology"/>
<keyword evidence="4 9" id="KW-0812">Transmembrane</keyword>
<sequence length="294" mass="33961">MVKYNPKIWFSIIFHSYSKHVLKTLLPALAMLAGFSAFVCYLILDYFAFQPHEFQGSTTVHSLLGIVLGLFLVFRTNSAYDRWWEGRRLWGGLVNSTRNLALKLNAYIEPQDLEERTWFAKMISNFIYATKESLRQGVQLSELDPPHETFLQELKAVKHKPNNIVGQIYTRINTLYRAGKFTGDHLINVDKELKDFIDLMGACERIRNTPIPYSYSMFMKKFIFIYLVTLPFGFVTTFGYFTIATVILVAFILLSVELIGEEIEDPFGRDVNDLPTDELAKKIKDNVKEILSVR</sequence>